<evidence type="ECO:0000313" key="8">
    <source>
        <dbReference type="Proteomes" id="UP001060336"/>
    </source>
</evidence>
<organism evidence="7 8">
    <name type="scientific">Nisaea acidiphila</name>
    <dbReference type="NCBI Taxonomy" id="1862145"/>
    <lineage>
        <taxon>Bacteria</taxon>
        <taxon>Pseudomonadati</taxon>
        <taxon>Pseudomonadota</taxon>
        <taxon>Alphaproteobacteria</taxon>
        <taxon>Rhodospirillales</taxon>
        <taxon>Thalassobaculaceae</taxon>
        <taxon>Nisaea</taxon>
    </lineage>
</organism>
<accession>A0A9J7AWK2</accession>
<dbReference type="PANTHER" id="PTHR43797">
    <property type="entry name" value="HOMOCYSTEINE/CYSTEINE SYNTHASE"/>
    <property type="match status" value="1"/>
</dbReference>
<dbReference type="GO" id="GO:0006535">
    <property type="term" value="P:cysteine biosynthetic process from serine"/>
    <property type="evidence" value="ECO:0007669"/>
    <property type="project" value="TreeGrafter"/>
</dbReference>
<evidence type="ECO:0000256" key="5">
    <source>
        <dbReference type="SAM" id="MobiDB-lite"/>
    </source>
</evidence>
<dbReference type="Gene3D" id="3.40.50.720">
    <property type="entry name" value="NAD(P)-binding Rossmann-like Domain"/>
    <property type="match status" value="1"/>
</dbReference>
<dbReference type="InterPro" id="IPR015421">
    <property type="entry name" value="PyrdxlP-dep_Trfase_major"/>
</dbReference>
<dbReference type="GO" id="GO:0004124">
    <property type="term" value="F:cysteine synthase activity"/>
    <property type="evidence" value="ECO:0007669"/>
    <property type="project" value="TreeGrafter"/>
</dbReference>
<dbReference type="PROSITE" id="PS00868">
    <property type="entry name" value="CYS_MET_METAB_PP"/>
    <property type="match status" value="1"/>
</dbReference>
<dbReference type="NCBIfam" id="NF004650">
    <property type="entry name" value="PRK05994.1"/>
    <property type="match status" value="1"/>
</dbReference>
<dbReference type="GO" id="GO:0003961">
    <property type="term" value="F:O-acetylhomoserine aminocarboxypropyltransferase activity"/>
    <property type="evidence" value="ECO:0007669"/>
    <property type="project" value="UniProtKB-EC"/>
</dbReference>
<keyword evidence="8" id="KW-1185">Reference proteome</keyword>
<dbReference type="GO" id="GO:0005737">
    <property type="term" value="C:cytoplasm"/>
    <property type="evidence" value="ECO:0007669"/>
    <property type="project" value="TreeGrafter"/>
</dbReference>
<dbReference type="InterPro" id="IPR054542">
    <property type="entry name" value="Cys_met_metab_PP"/>
</dbReference>
<sequence>MAESEAPRRIDHDNYPDSYIKDILSSVRTIAVVGASQKWTRPSYFMAKYLQGKGYRIVPVNPGLADQEILGEKVYASLKDIPFDVDMVDIFRNSEAAGPIAEEAVEIGAKVVWMQLGVRNDAGAEAAEKAGLKVVMNRCPKIEFSRLYGELSWHGFDSNVISSKRRAVGTPGAEEAENPKAAPQKRAGFETRAIHAGAAPDPTTGARSTPIYQTTAYVFDDADHAASLFNLQTFGNIYSRLSNPTTAVLEERIASLEGGRGTTCTASGHSAQMLALFPLMQPGDFLVASTRLYGGSITQFGKTFKKFGWNCTFVDVDDLDAVRKAVDDPKCKALFAESLANPGGVISDIEALSEIAHGAGVPLIIDNTMATPYLCRPIEYGADLVVHSTTKFLSGHGNAMGGAVVDSGKFDWGQNDKFPSLAEPEPAYHGISFWESFGDLAFTTYGHAVGLRDLGPTMAPMNAYLTITGIETLPLRMERHVANAAKVAAYLDKHPAVSWVSYAGLESSRYHALARKYLPGGAGSVFTFGVKGGYAAGQRIVENVELLSHLANIGDTRSLILHPASTTHRQLTEEQRAAAGAGDDVMRISVGLETADDIIADLDQALG</sequence>
<dbReference type="GO" id="GO:0030170">
    <property type="term" value="F:pyridoxal phosphate binding"/>
    <property type="evidence" value="ECO:0007669"/>
    <property type="project" value="InterPro"/>
</dbReference>
<dbReference type="InterPro" id="IPR003781">
    <property type="entry name" value="CoA-bd"/>
</dbReference>
<dbReference type="InterPro" id="IPR000277">
    <property type="entry name" value="Cys/Met-Metab_PyrdxlP-dep_enz"/>
</dbReference>
<dbReference type="SUPFAM" id="SSF53383">
    <property type="entry name" value="PLP-dependent transferases"/>
    <property type="match status" value="1"/>
</dbReference>
<dbReference type="Gene3D" id="3.40.640.10">
    <property type="entry name" value="Type I PLP-dependent aspartate aminotransferase-like (Major domain)"/>
    <property type="match status" value="1"/>
</dbReference>
<dbReference type="GO" id="GO:0071269">
    <property type="term" value="P:L-homocysteine biosynthetic process"/>
    <property type="evidence" value="ECO:0007669"/>
    <property type="project" value="TreeGrafter"/>
</dbReference>
<dbReference type="NCBIfam" id="TIGR01326">
    <property type="entry name" value="OAH_OAS_sulfhy"/>
    <property type="match status" value="1"/>
</dbReference>
<dbReference type="Pfam" id="PF01053">
    <property type="entry name" value="Cys_Met_Meta_PP"/>
    <property type="match status" value="1"/>
</dbReference>
<dbReference type="PANTHER" id="PTHR43797:SF2">
    <property type="entry name" value="HOMOCYSTEINE_CYSTEINE SYNTHASE"/>
    <property type="match status" value="1"/>
</dbReference>
<dbReference type="InterPro" id="IPR015424">
    <property type="entry name" value="PyrdxlP-dep_Trfase"/>
</dbReference>
<reference evidence="7" key="1">
    <citation type="submission" date="2022-08" db="EMBL/GenBank/DDBJ databases">
        <title>Nisaea acidiphila sp. nov., isolated from a marine algal debris and emended description of the genus Nisaea Urios et al. 2008.</title>
        <authorList>
            <person name="Kwon K."/>
        </authorList>
    </citation>
    <scope>NUCLEOTIDE SEQUENCE</scope>
    <source>
        <strain evidence="7">MEBiC11861</strain>
    </source>
</reference>
<keyword evidence="4" id="KW-0663">Pyridoxal phosphate</keyword>
<dbReference type="InterPro" id="IPR015422">
    <property type="entry name" value="PyrdxlP-dep_Trfase_small"/>
</dbReference>
<proteinExistence type="inferred from homology"/>
<gene>
    <name evidence="7" type="ORF">NUH88_20765</name>
</gene>
<dbReference type="KEGG" id="naci:NUH88_20765"/>
<dbReference type="InterPro" id="IPR036291">
    <property type="entry name" value="NAD(P)-bd_dom_sf"/>
</dbReference>
<evidence type="ECO:0000256" key="4">
    <source>
        <dbReference type="ARBA" id="ARBA00022898"/>
    </source>
</evidence>
<dbReference type="Gene3D" id="3.90.1150.10">
    <property type="entry name" value="Aspartate Aminotransferase, domain 1"/>
    <property type="match status" value="1"/>
</dbReference>
<protein>
    <submittedName>
        <fullName evidence="7">O-acetylhomoserine aminocarboxypropyltransferase</fullName>
        <ecNumber evidence="7">2.5.1.49</ecNumber>
    </submittedName>
</protein>
<dbReference type="InterPro" id="IPR006235">
    <property type="entry name" value="OAc-hSer/O-AcSer_sulfhydrylase"/>
</dbReference>
<evidence type="ECO:0000259" key="6">
    <source>
        <dbReference type="SMART" id="SM00881"/>
    </source>
</evidence>
<dbReference type="Proteomes" id="UP001060336">
    <property type="component" value="Chromosome"/>
</dbReference>
<evidence type="ECO:0000256" key="3">
    <source>
        <dbReference type="ARBA" id="ARBA00022679"/>
    </source>
</evidence>
<dbReference type="SUPFAM" id="SSF51735">
    <property type="entry name" value="NAD(P)-binding Rossmann-fold domains"/>
    <property type="match status" value="1"/>
</dbReference>
<dbReference type="CDD" id="cd00614">
    <property type="entry name" value="CGS_like"/>
    <property type="match status" value="1"/>
</dbReference>
<dbReference type="GO" id="GO:0019346">
    <property type="term" value="P:transsulfuration"/>
    <property type="evidence" value="ECO:0007669"/>
    <property type="project" value="InterPro"/>
</dbReference>
<dbReference type="EMBL" id="CP102480">
    <property type="protein sequence ID" value="UUX49813.1"/>
    <property type="molecule type" value="Genomic_DNA"/>
</dbReference>
<dbReference type="AlphaFoldDB" id="A0A9J7AWK2"/>
<dbReference type="SMART" id="SM00881">
    <property type="entry name" value="CoA_binding"/>
    <property type="match status" value="1"/>
</dbReference>
<dbReference type="RefSeq" id="WP_257768675.1">
    <property type="nucleotide sequence ID" value="NZ_CP102480.1"/>
</dbReference>
<feature type="region of interest" description="Disordered" evidence="5">
    <location>
        <begin position="167"/>
        <end position="186"/>
    </location>
</feature>
<dbReference type="Pfam" id="PF13380">
    <property type="entry name" value="CoA_binding_2"/>
    <property type="match status" value="1"/>
</dbReference>
<keyword evidence="3 7" id="KW-0808">Transferase</keyword>
<comment type="cofactor">
    <cofactor evidence="1">
        <name>pyridoxal 5'-phosphate</name>
        <dbReference type="ChEBI" id="CHEBI:597326"/>
    </cofactor>
</comment>
<feature type="domain" description="CoA-binding" evidence="6">
    <location>
        <begin position="24"/>
        <end position="118"/>
    </location>
</feature>
<dbReference type="EC" id="2.5.1.49" evidence="7"/>
<comment type="similarity">
    <text evidence="2">Belongs to the trans-sulfuration enzymes family.</text>
</comment>
<evidence type="ECO:0000313" key="7">
    <source>
        <dbReference type="EMBL" id="UUX49813.1"/>
    </source>
</evidence>
<evidence type="ECO:0000256" key="2">
    <source>
        <dbReference type="ARBA" id="ARBA00009077"/>
    </source>
</evidence>
<name>A0A9J7AWK2_9PROT</name>
<dbReference type="FunFam" id="3.40.640.10:FF:000035">
    <property type="entry name" value="O-succinylhomoserine sulfhydrylase"/>
    <property type="match status" value="1"/>
</dbReference>
<evidence type="ECO:0000256" key="1">
    <source>
        <dbReference type="ARBA" id="ARBA00001933"/>
    </source>
</evidence>